<feature type="region of interest" description="Disordered" evidence="1">
    <location>
        <begin position="54"/>
        <end position="78"/>
    </location>
</feature>
<organism evidence="2 3">
    <name type="scientific">Escherichia coli</name>
    <dbReference type="NCBI Taxonomy" id="562"/>
    <lineage>
        <taxon>Bacteria</taxon>
        <taxon>Pseudomonadati</taxon>
        <taxon>Pseudomonadota</taxon>
        <taxon>Gammaproteobacteria</taxon>
        <taxon>Enterobacterales</taxon>
        <taxon>Enterobacteriaceae</taxon>
        <taxon>Escherichia</taxon>
    </lineage>
</organism>
<dbReference type="RefSeq" id="WP_032217823.1">
    <property type="nucleotide sequence ID" value="NZ_BGDY01000050.1"/>
</dbReference>
<feature type="compositionally biased region" description="Basic and acidic residues" evidence="1">
    <location>
        <begin position="68"/>
        <end position="78"/>
    </location>
</feature>
<comment type="caution">
    <text evidence="2">The sequence shown here is derived from an EMBL/GenBank/DDBJ whole genome shotgun (WGS) entry which is preliminary data.</text>
</comment>
<evidence type="ECO:0000313" key="2">
    <source>
        <dbReference type="EMBL" id="NEM88550.1"/>
    </source>
</evidence>
<evidence type="ECO:0000313" key="3">
    <source>
        <dbReference type="Proteomes" id="UP000469708"/>
    </source>
</evidence>
<dbReference type="EMBL" id="JAAGYI010000100">
    <property type="protein sequence ID" value="NEM88550.1"/>
    <property type="molecule type" value="Genomic_DNA"/>
</dbReference>
<sequence length="78" mass="8526">MKFIYHGPASGVTLADGAEVLLWPESEVELPEEHDYVQTLLALKYLKPVTVESPVDADAESEPQPLKSKKEKEATSGS</sequence>
<gene>
    <name evidence="2" type="ORF">G3V95_24350</name>
</gene>
<reference evidence="2 3" key="1">
    <citation type="submission" date="2020-02" db="EMBL/GenBank/DDBJ databases">
        <authorList>
            <person name="Subbiah M."/>
            <person name="Call D."/>
        </authorList>
    </citation>
    <scope>NUCLEOTIDE SEQUENCE [LARGE SCALE GENOMIC DNA]</scope>
    <source>
        <strain evidence="2 3">8375wC2</strain>
    </source>
</reference>
<protein>
    <submittedName>
        <fullName evidence="2">Uncharacterized protein</fullName>
    </submittedName>
</protein>
<proteinExistence type="predicted"/>
<name>A0A6D0Y6K0_ECOLX</name>
<dbReference type="AlphaFoldDB" id="A0A6D0Y6K0"/>
<accession>A0A6D0Y6K0</accession>
<dbReference type="Proteomes" id="UP000469708">
    <property type="component" value="Unassembled WGS sequence"/>
</dbReference>
<evidence type="ECO:0000256" key="1">
    <source>
        <dbReference type="SAM" id="MobiDB-lite"/>
    </source>
</evidence>